<sequence>MQNSMSSENSGIAIELPKLFHVKHVHRNIPIRAIIDATIDLRDEASTGLSRRCNMARAL</sequence>
<evidence type="ECO:0000313" key="2">
    <source>
        <dbReference type="Proteomes" id="UP000006001"/>
    </source>
</evidence>
<dbReference type="Proteomes" id="UP000006001">
    <property type="component" value="Unassembled WGS sequence"/>
</dbReference>
<dbReference type="HOGENOM" id="CLU_2958328_0_0_11"/>
<evidence type="ECO:0000313" key="1">
    <source>
        <dbReference type="EMBL" id="EEZ61148.1"/>
    </source>
</evidence>
<comment type="caution">
    <text evidence="1">The sequence shown here is derived from an EMBL/GenBank/DDBJ whole genome shotgun (WGS) entry which is preliminary data.</text>
</comment>
<keyword evidence="2" id="KW-1185">Reference proteome</keyword>
<proteinExistence type="predicted"/>
<gene>
    <name evidence="1" type="ORF">HMPREF0762_01223</name>
</gene>
<accession>D0WHI4</accession>
<organism evidence="1 2">
    <name type="scientific">Slackia exigua (strain ATCC 700122 / DSM 15923 / CIP 105133 / JCM 11022 / KCTC 5966 / S-7)</name>
    <dbReference type="NCBI Taxonomy" id="649764"/>
    <lineage>
        <taxon>Bacteria</taxon>
        <taxon>Bacillati</taxon>
        <taxon>Actinomycetota</taxon>
        <taxon>Coriobacteriia</taxon>
        <taxon>Eggerthellales</taxon>
        <taxon>Eggerthellaceae</taxon>
        <taxon>Slackia</taxon>
    </lineage>
</organism>
<dbReference type="EMBL" id="ACUX02000007">
    <property type="protein sequence ID" value="EEZ61148.1"/>
    <property type="molecule type" value="Genomic_DNA"/>
</dbReference>
<name>D0WHI4_SLAES</name>
<protein>
    <submittedName>
        <fullName evidence="1">Uncharacterized protein</fullName>
    </submittedName>
</protein>
<reference evidence="1" key="1">
    <citation type="submission" date="2009-10" db="EMBL/GenBank/DDBJ databases">
        <authorList>
            <person name="Weinstock G."/>
            <person name="Sodergren E."/>
            <person name="Clifton S."/>
            <person name="Fulton L."/>
            <person name="Fulton B."/>
            <person name="Courtney L."/>
            <person name="Fronick C."/>
            <person name="Harrison M."/>
            <person name="Strong C."/>
            <person name="Farmer C."/>
            <person name="Delahaunty K."/>
            <person name="Markovic C."/>
            <person name="Hall O."/>
            <person name="Minx P."/>
            <person name="Tomlinson C."/>
            <person name="Mitreva M."/>
            <person name="Nelson J."/>
            <person name="Hou S."/>
            <person name="Wollam A."/>
            <person name="Pepin K.H."/>
            <person name="Johnson M."/>
            <person name="Bhonagiri V."/>
            <person name="Nash W.E."/>
            <person name="Warren W."/>
            <person name="Chinwalla A."/>
            <person name="Mardis E.R."/>
            <person name="Wilson R.K."/>
        </authorList>
    </citation>
    <scope>NUCLEOTIDE SEQUENCE [LARGE SCALE GENOMIC DNA]</scope>
    <source>
        <strain evidence="1">ATCC 700122</strain>
    </source>
</reference>
<dbReference type="AlphaFoldDB" id="D0WHI4"/>
<dbReference type="STRING" id="649764.HMPREF0762_01223"/>